<gene>
    <name evidence="1" type="ORF">MEUPH1_LOCUS20238</name>
</gene>
<proteinExistence type="predicted"/>
<dbReference type="AlphaFoldDB" id="A0AAV0XCA7"/>
<dbReference type="EMBL" id="CARXXK010000004">
    <property type="protein sequence ID" value="CAI6365538.1"/>
    <property type="molecule type" value="Genomic_DNA"/>
</dbReference>
<organism evidence="1 2">
    <name type="scientific">Macrosiphum euphorbiae</name>
    <name type="common">potato aphid</name>
    <dbReference type="NCBI Taxonomy" id="13131"/>
    <lineage>
        <taxon>Eukaryota</taxon>
        <taxon>Metazoa</taxon>
        <taxon>Ecdysozoa</taxon>
        <taxon>Arthropoda</taxon>
        <taxon>Hexapoda</taxon>
        <taxon>Insecta</taxon>
        <taxon>Pterygota</taxon>
        <taxon>Neoptera</taxon>
        <taxon>Paraneoptera</taxon>
        <taxon>Hemiptera</taxon>
        <taxon>Sternorrhyncha</taxon>
        <taxon>Aphidomorpha</taxon>
        <taxon>Aphidoidea</taxon>
        <taxon>Aphididae</taxon>
        <taxon>Macrosiphini</taxon>
        <taxon>Macrosiphum</taxon>
    </lineage>
</organism>
<reference evidence="1 2" key="1">
    <citation type="submission" date="2023-01" db="EMBL/GenBank/DDBJ databases">
        <authorList>
            <person name="Whitehead M."/>
        </authorList>
    </citation>
    <scope>NUCLEOTIDE SEQUENCE [LARGE SCALE GENOMIC DNA]</scope>
</reference>
<comment type="caution">
    <text evidence="1">The sequence shown here is derived from an EMBL/GenBank/DDBJ whole genome shotgun (WGS) entry which is preliminary data.</text>
</comment>
<name>A0AAV0XCA7_9HEMI</name>
<sequence>MLAGEISNDMVNEDPLKKFEIEVHNRILDIVVESINKRFIKHRQLYNDLSCLSPSYFLYIIQNGLPDQALTTLCDKLKSLNSNITYNGLKDELIHFAKNWDKLKKSLAESFATTYSLELTQDEEDDIESKMNPESQNMTCKSCKNCVVCCYNILQKCNLYCDAYANLFLAYKYVLTLPSTQVSCERSFSFLKNI</sequence>
<protein>
    <recommendedName>
        <fullName evidence="3">HAT C-terminal dimerisation domain-containing protein</fullName>
    </recommendedName>
</protein>
<keyword evidence="2" id="KW-1185">Reference proteome</keyword>
<dbReference type="Proteomes" id="UP001160148">
    <property type="component" value="Unassembled WGS sequence"/>
</dbReference>
<evidence type="ECO:0000313" key="1">
    <source>
        <dbReference type="EMBL" id="CAI6365538.1"/>
    </source>
</evidence>
<accession>A0AAV0XCA7</accession>
<evidence type="ECO:0000313" key="2">
    <source>
        <dbReference type="Proteomes" id="UP001160148"/>
    </source>
</evidence>
<evidence type="ECO:0008006" key="3">
    <source>
        <dbReference type="Google" id="ProtNLM"/>
    </source>
</evidence>